<dbReference type="Pfam" id="PF25898">
    <property type="entry name" value="LolA_2nd_metazoa"/>
    <property type="match status" value="1"/>
</dbReference>
<keyword evidence="3" id="KW-0732">Signal</keyword>
<comment type="caution">
    <text evidence="6">The sequence shown here is derived from an EMBL/GenBank/DDBJ whole genome shotgun (WGS) entry which is preliminary data.</text>
</comment>
<feature type="coiled-coil region" evidence="1">
    <location>
        <begin position="541"/>
        <end position="568"/>
    </location>
</feature>
<evidence type="ECO:0000259" key="5">
    <source>
        <dbReference type="Pfam" id="PF25899"/>
    </source>
</evidence>
<dbReference type="PANTHER" id="PTHR36902">
    <property type="entry name" value="ENRICHED IN SURFACE-LABELED PROTEOME PROTEIN 9"/>
    <property type="match status" value="1"/>
</dbReference>
<dbReference type="Proteomes" id="UP000681722">
    <property type="component" value="Unassembled WGS sequence"/>
</dbReference>
<evidence type="ECO:0000259" key="4">
    <source>
        <dbReference type="Pfam" id="PF25898"/>
    </source>
</evidence>
<name>A0A814T985_9BILA</name>
<keyword evidence="2" id="KW-0812">Transmembrane</keyword>
<organism evidence="6 8">
    <name type="scientific">Didymodactylos carnosus</name>
    <dbReference type="NCBI Taxonomy" id="1234261"/>
    <lineage>
        <taxon>Eukaryota</taxon>
        <taxon>Metazoa</taxon>
        <taxon>Spiralia</taxon>
        <taxon>Gnathifera</taxon>
        <taxon>Rotifera</taxon>
        <taxon>Eurotatoria</taxon>
        <taxon>Bdelloidea</taxon>
        <taxon>Philodinida</taxon>
        <taxon>Philodinidae</taxon>
        <taxon>Didymodactylos</taxon>
    </lineage>
</organism>
<feature type="domain" description="LolA-like" evidence="4">
    <location>
        <begin position="259"/>
        <end position="501"/>
    </location>
</feature>
<dbReference type="Pfam" id="PF25899">
    <property type="entry name" value="DUF7959"/>
    <property type="match status" value="1"/>
</dbReference>
<keyword evidence="1" id="KW-0175">Coiled coil</keyword>
<feature type="chain" id="PRO_5036225971" evidence="3">
    <location>
        <begin position="19"/>
        <end position="762"/>
    </location>
</feature>
<dbReference type="EMBL" id="CAJNOQ010007117">
    <property type="protein sequence ID" value="CAF1158369.1"/>
    <property type="molecule type" value="Genomic_DNA"/>
</dbReference>
<accession>A0A814T985</accession>
<keyword evidence="2" id="KW-0472">Membrane</keyword>
<gene>
    <name evidence="6" type="ORF">GPM918_LOCUS21545</name>
    <name evidence="7" type="ORF">SRO942_LOCUS21542</name>
</gene>
<feature type="transmembrane region" description="Helical" evidence="2">
    <location>
        <begin position="704"/>
        <end position="724"/>
    </location>
</feature>
<evidence type="ECO:0000313" key="7">
    <source>
        <dbReference type="EMBL" id="CAF3921767.1"/>
    </source>
</evidence>
<evidence type="ECO:0000256" key="1">
    <source>
        <dbReference type="SAM" id="Coils"/>
    </source>
</evidence>
<dbReference type="InterPro" id="IPR058265">
    <property type="entry name" value="DUF7959"/>
</dbReference>
<protein>
    <submittedName>
        <fullName evidence="6">Uncharacterized protein</fullName>
    </submittedName>
</protein>
<feature type="domain" description="DUF7959" evidence="5">
    <location>
        <begin position="530"/>
        <end position="627"/>
    </location>
</feature>
<keyword evidence="8" id="KW-1185">Reference proteome</keyword>
<evidence type="ECO:0000256" key="3">
    <source>
        <dbReference type="SAM" id="SignalP"/>
    </source>
</evidence>
<dbReference type="AlphaFoldDB" id="A0A814T985"/>
<sequence length="762" mass="87739">MKIIQLILFLWLPPTARQQKQDFNSDPAICNLTDIQPPPSDVQFPTFPSKAEFALEVVEILNSNISGTALRTIKQSMYEYIYDYDANSLIVAKNENNIRSVEYYYYAAGKKAKYFARDFCNVTDIRVNDPYDGSSAIITNNILHIRPLEELLLFSSNNPMTPIRPRYLGNATVRGILVDQWETCLIESLTYRTIRREWSFAKPEYVMSIGPILTSVPVQAIIKASIYLNNSSQNRTDEIFNVISYKPGILETADQLSPPKGVWCENLQKPEDLLSLEEQVAWPQRFSVRVEALTSREANLKTFHMRFERRRQQKMIRYDYQPVGDNHQTVILDYTNQLRYTIDRRLGACKVERTQQGFFEDKSQDVTKYPIEFFIKYEDLFIDNPPKKAFQYSGIRKCRGAAISCAIFTTTHDKFPPIPETRETWDSTIVEWAWAFRQPSAPPSLEDQIKQFDYPIHLYLKFLKQGINSDLFDIRKENIEYQFYEFNTDVHQDEFDISQCYRSNDLGYKHLTFNLKIEQGGTSDVFDNNHLDRHRLHEHIFERLMNAMNIAQSRISNLEIDHDQQSNQIYVLFTLLDKTPLLNRTDELDIGEAKRRLSEAINTGNQFEFDMPTLDNTVTIITIKAISNTLDELEHYNLFYQSSTTTEASFTTISTTTGTAKATSSDPVTTAATTTTSILPTLIVQQITEQIREKIVYSYRSQTGAIVGGLLAGILLGLLSLFLLNRKSSTVDDTASVGYLSMTNVNFRSKKQTSDVLQMDNR</sequence>
<evidence type="ECO:0000313" key="8">
    <source>
        <dbReference type="Proteomes" id="UP000663829"/>
    </source>
</evidence>
<reference evidence="6" key="1">
    <citation type="submission" date="2021-02" db="EMBL/GenBank/DDBJ databases">
        <authorList>
            <person name="Nowell W R."/>
        </authorList>
    </citation>
    <scope>NUCLEOTIDE SEQUENCE</scope>
</reference>
<feature type="non-terminal residue" evidence="6">
    <location>
        <position position="1"/>
    </location>
</feature>
<dbReference type="InterPro" id="IPR058831">
    <property type="entry name" value="LolA-like_dom_2nd"/>
</dbReference>
<dbReference type="PANTHER" id="PTHR36902:SF1">
    <property type="entry name" value="ENRICHED IN SURFACE-LABELED PROTEOME PROTEIN 9"/>
    <property type="match status" value="1"/>
</dbReference>
<proteinExistence type="predicted"/>
<dbReference type="Proteomes" id="UP000663829">
    <property type="component" value="Unassembled WGS sequence"/>
</dbReference>
<evidence type="ECO:0000256" key="2">
    <source>
        <dbReference type="SAM" id="Phobius"/>
    </source>
</evidence>
<dbReference type="OrthoDB" id="5983572at2759"/>
<feature type="signal peptide" evidence="3">
    <location>
        <begin position="1"/>
        <end position="18"/>
    </location>
</feature>
<evidence type="ECO:0000313" key="6">
    <source>
        <dbReference type="EMBL" id="CAF1158369.1"/>
    </source>
</evidence>
<dbReference type="EMBL" id="CAJOBC010007115">
    <property type="protein sequence ID" value="CAF3921767.1"/>
    <property type="molecule type" value="Genomic_DNA"/>
</dbReference>
<keyword evidence="2" id="KW-1133">Transmembrane helix</keyword>